<dbReference type="InterPro" id="IPR003593">
    <property type="entry name" value="AAA+_ATPase"/>
</dbReference>
<evidence type="ECO:0000259" key="5">
    <source>
        <dbReference type="PROSITE" id="PS50893"/>
    </source>
</evidence>
<dbReference type="PROSITE" id="PS50893">
    <property type="entry name" value="ABC_TRANSPORTER_2"/>
    <property type="match status" value="1"/>
</dbReference>
<evidence type="ECO:0000256" key="3">
    <source>
        <dbReference type="ARBA" id="ARBA00022741"/>
    </source>
</evidence>
<dbReference type="AlphaFoldDB" id="A0AAJ1EZF8"/>
<keyword evidence="2" id="KW-0813">Transport</keyword>
<keyword evidence="4 6" id="KW-0067">ATP-binding</keyword>
<dbReference type="PANTHER" id="PTHR42734:SF17">
    <property type="entry name" value="METAL TRANSPORT SYSTEM ATP-BINDING PROTEIN TM_0124-RELATED"/>
    <property type="match status" value="1"/>
</dbReference>
<dbReference type="InterPro" id="IPR017871">
    <property type="entry name" value="ABC_transporter-like_CS"/>
</dbReference>
<dbReference type="InterPro" id="IPR027417">
    <property type="entry name" value="P-loop_NTPase"/>
</dbReference>
<name>A0AAJ1EZF8_9GAMM</name>
<dbReference type="InterPro" id="IPR003439">
    <property type="entry name" value="ABC_transporter-like_ATP-bd"/>
</dbReference>
<sequence length="232" mass="25479">MASIIARELGMKFQQRHLFAGANLTFAQGDCIYLMGDNGSGKTTLMKILAGLQAPSNGSVTAEGFPSKGLWQKNKLHGCAVYLHQHPYLFDGTVTENLTMAVKMGVRDTSINASIKQALEMARLDHLAQSQASHLSGGERQRLAIARAWLLKPKLLMLDEPVSNMDKESRELVQAMTAQLKADGTGLLIASHQHGQLTALCNRRWLIQDGRIATDLDVSFQPIQETHYVLAN</sequence>
<comment type="similarity">
    <text evidence="1">Belongs to the ABC transporter superfamily.</text>
</comment>
<evidence type="ECO:0000313" key="6">
    <source>
        <dbReference type="EMBL" id="MCH4296044.1"/>
    </source>
</evidence>
<organism evidence="6 7">
    <name type="scientific">Shewanella zhuhaiensis</name>
    <dbReference type="NCBI Taxonomy" id="2919576"/>
    <lineage>
        <taxon>Bacteria</taxon>
        <taxon>Pseudomonadati</taxon>
        <taxon>Pseudomonadota</taxon>
        <taxon>Gammaproteobacteria</taxon>
        <taxon>Alteromonadales</taxon>
        <taxon>Shewanellaceae</taxon>
        <taxon>Shewanella</taxon>
    </lineage>
</organism>
<gene>
    <name evidence="6" type="ORF">MJ923_17180</name>
</gene>
<reference evidence="6 7" key="1">
    <citation type="submission" date="2022-02" db="EMBL/GenBank/DDBJ databases">
        <title>The genome sequence of Shewanella sp. 3B26.</title>
        <authorList>
            <person name="Du J."/>
        </authorList>
    </citation>
    <scope>NUCLEOTIDE SEQUENCE [LARGE SCALE GENOMIC DNA]</scope>
    <source>
        <strain evidence="6 7">3B26</strain>
    </source>
</reference>
<evidence type="ECO:0000256" key="2">
    <source>
        <dbReference type="ARBA" id="ARBA00022448"/>
    </source>
</evidence>
<dbReference type="Pfam" id="PF00005">
    <property type="entry name" value="ABC_tran"/>
    <property type="match status" value="1"/>
</dbReference>
<keyword evidence="7" id="KW-1185">Reference proteome</keyword>
<dbReference type="GO" id="GO:0016887">
    <property type="term" value="F:ATP hydrolysis activity"/>
    <property type="evidence" value="ECO:0007669"/>
    <property type="project" value="InterPro"/>
</dbReference>
<proteinExistence type="inferred from homology"/>
<dbReference type="EMBL" id="JAKUDL010000007">
    <property type="protein sequence ID" value="MCH4296044.1"/>
    <property type="molecule type" value="Genomic_DNA"/>
</dbReference>
<dbReference type="GO" id="GO:0055085">
    <property type="term" value="P:transmembrane transport"/>
    <property type="evidence" value="ECO:0007669"/>
    <property type="project" value="InterPro"/>
</dbReference>
<keyword evidence="3" id="KW-0547">Nucleotide-binding</keyword>
<dbReference type="PANTHER" id="PTHR42734">
    <property type="entry name" value="METAL TRANSPORT SYSTEM ATP-BINDING PROTEIN TM_0124-RELATED"/>
    <property type="match status" value="1"/>
</dbReference>
<dbReference type="Proteomes" id="UP001297581">
    <property type="component" value="Unassembled WGS sequence"/>
</dbReference>
<protein>
    <submittedName>
        <fullName evidence="6">ABC transporter ATP-binding protein</fullName>
    </submittedName>
</protein>
<dbReference type="SUPFAM" id="SSF52540">
    <property type="entry name" value="P-loop containing nucleoside triphosphate hydrolases"/>
    <property type="match status" value="1"/>
</dbReference>
<dbReference type="PROSITE" id="PS00211">
    <property type="entry name" value="ABC_TRANSPORTER_1"/>
    <property type="match status" value="1"/>
</dbReference>
<dbReference type="InterPro" id="IPR050153">
    <property type="entry name" value="Metal_Ion_Import_ABC"/>
</dbReference>
<dbReference type="GO" id="GO:0016020">
    <property type="term" value="C:membrane"/>
    <property type="evidence" value="ECO:0007669"/>
    <property type="project" value="InterPro"/>
</dbReference>
<dbReference type="InterPro" id="IPR015856">
    <property type="entry name" value="ABC_transpr_CbiO/EcfA_su"/>
</dbReference>
<dbReference type="CDD" id="cd03225">
    <property type="entry name" value="ABC_cobalt_CbiO_domain1"/>
    <property type="match status" value="1"/>
</dbReference>
<evidence type="ECO:0000313" key="7">
    <source>
        <dbReference type="Proteomes" id="UP001297581"/>
    </source>
</evidence>
<evidence type="ECO:0000256" key="1">
    <source>
        <dbReference type="ARBA" id="ARBA00005417"/>
    </source>
</evidence>
<comment type="caution">
    <text evidence="6">The sequence shown here is derived from an EMBL/GenBank/DDBJ whole genome shotgun (WGS) entry which is preliminary data.</text>
</comment>
<evidence type="ECO:0000256" key="4">
    <source>
        <dbReference type="ARBA" id="ARBA00022840"/>
    </source>
</evidence>
<accession>A0AAJ1EZF8</accession>
<feature type="domain" description="ABC transporter" evidence="5">
    <location>
        <begin position="4"/>
        <end position="231"/>
    </location>
</feature>
<dbReference type="RefSeq" id="WP_240592137.1">
    <property type="nucleotide sequence ID" value="NZ_JAKUDL010000007.1"/>
</dbReference>
<dbReference type="SMART" id="SM00382">
    <property type="entry name" value="AAA"/>
    <property type="match status" value="1"/>
</dbReference>
<dbReference type="GO" id="GO:0005524">
    <property type="term" value="F:ATP binding"/>
    <property type="evidence" value="ECO:0007669"/>
    <property type="project" value="UniProtKB-KW"/>
</dbReference>
<dbReference type="Gene3D" id="3.40.50.300">
    <property type="entry name" value="P-loop containing nucleotide triphosphate hydrolases"/>
    <property type="match status" value="1"/>
</dbReference>